<keyword evidence="2" id="KW-1185">Reference proteome</keyword>
<name>A0ABQ8JUQ0_DERPT</name>
<dbReference type="Proteomes" id="UP000887458">
    <property type="component" value="Unassembled WGS sequence"/>
</dbReference>
<reference evidence="1 2" key="1">
    <citation type="journal article" date="2018" name="J. Allergy Clin. Immunol.">
        <title>High-quality assembly of Dermatophagoides pteronyssinus genome and transcriptome reveals a wide range of novel allergens.</title>
        <authorList>
            <person name="Liu X.Y."/>
            <person name="Yang K.Y."/>
            <person name="Wang M.Q."/>
            <person name="Kwok J.S."/>
            <person name="Zeng X."/>
            <person name="Yang Z."/>
            <person name="Xiao X.J."/>
            <person name="Lau C.P."/>
            <person name="Li Y."/>
            <person name="Huang Z.M."/>
            <person name="Ba J.G."/>
            <person name="Yim A.K."/>
            <person name="Ouyang C.Y."/>
            <person name="Ngai S.M."/>
            <person name="Chan T.F."/>
            <person name="Leung E.L."/>
            <person name="Liu L."/>
            <person name="Liu Z.G."/>
            <person name="Tsui S.K."/>
        </authorList>
    </citation>
    <scope>NUCLEOTIDE SEQUENCE [LARGE SCALE GENOMIC DNA]</scope>
    <source>
        <strain evidence="1">Derp</strain>
    </source>
</reference>
<evidence type="ECO:0000313" key="1">
    <source>
        <dbReference type="EMBL" id="KAH9425967.1"/>
    </source>
</evidence>
<organism evidence="1 2">
    <name type="scientific">Dermatophagoides pteronyssinus</name>
    <name type="common">European house dust mite</name>
    <dbReference type="NCBI Taxonomy" id="6956"/>
    <lineage>
        <taxon>Eukaryota</taxon>
        <taxon>Metazoa</taxon>
        <taxon>Ecdysozoa</taxon>
        <taxon>Arthropoda</taxon>
        <taxon>Chelicerata</taxon>
        <taxon>Arachnida</taxon>
        <taxon>Acari</taxon>
        <taxon>Acariformes</taxon>
        <taxon>Sarcoptiformes</taxon>
        <taxon>Astigmata</taxon>
        <taxon>Psoroptidia</taxon>
        <taxon>Analgoidea</taxon>
        <taxon>Pyroglyphidae</taxon>
        <taxon>Dermatophagoidinae</taxon>
        <taxon>Dermatophagoides</taxon>
    </lineage>
</organism>
<proteinExistence type="predicted"/>
<gene>
    <name evidence="1" type="ORF">DERP_015157</name>
</gene>
<accession>A0ABQ8JUQ0</accession>
<sequence>MITDLKEEEEKRDKQTPRFIYIHLPFNQSINFHDSKNKESLKFIPLEFIGNGKLNSLSIKIL</sequence>
<reference evidence="1 2" key="2">
    <citation type="journal article" date="2022" name="Mol. Biol. Evol.">
        <title>Comparative Genomics Reveals Insights into the Divergent Evolution of Astigmatic Mites and Household Pest Adaptations.</title>
        <authorList>
            <person name="Xiong Q."/>
            <person name="Wan A.T."/>
            <person name="Liu X."/>
            <person name="Fung C.S."/>
            <person name="Xiao X."/>
            <person name="Malainual N."/>
            <person name="Hou J."/>
            <person name="Wang L."/>
            <person name="Wang M."/>
            <person name="Yang K.Y."/>
            <person name="Cui Y."/>
            <person name="Leung E.L."/>
            <person name="Nong W."/>
            <person name="Shin S.K."/>
            <person name="Au S.W."/>
            <person name="Jeong K.Y."/>
            <person name="Chew F.T."/>
            <person name="Hui J.H."/>
            <person name="Leung T.F."/>
            <person name="Tungtrongchitr A."/>
            <person name="Zhong N."/>
            <person name="Liu Z."/>
            <person name="Tsui S.K."/>
        </authorList>
    </citation>
    <scope>NUCLEOTIDE SEQUENCE [LARGE SCALE GENOMIC DNA]</scope>
    <source>
        <strain evidence="1">Derp</strain>
    </source>
</reference>
<dbReference type="EMBL" id="NJHN03000015">
    <property type="protein sequence ID" value="KAH9425967.1"/>
    <property type="molecule type" value="Genomic_DNA"/>
</dbReference>
<evidence type="ECO:0000313" key="2">
    <source>
        <dbReference type="Proteomes" id="UP000887458"/>
    </source>
</evidence>
<comment type="caution">
    <text evidence="1">The sequence shown here is derived from an EMBL/GenBank/DDBJ whole genome shotgun (WGS) entry which is preliminary data.</text>
</comment>
<protein>
    <submittedName>
        <fullName evidence="1">Uncharacterized protein</fullName>
    </submittedName>
</protein>